<evidence type="ECO:0000259" key="8">
    <source>
        <dbReference type="PROSITE" id="PS50089"/>
    </source>
</evidence>
<dbReference type="InterPro" id="IPR013083">
    <property type="entry name" value="Znf_RING/FYVE/PHD"/>
</dbReference>
<feature type="transmembrane region" description="Helical" evidence="7">
    <location>
        <begin position="39"/>
        <end position="66"/>
    </location>
</feature>
<evidence type="ECO:0000256" key="7">
    <source>
        <dbReference type="SAM" id="Phobius"/>
    </source>
</evidence>
<feature type="domain" description="RING-type" evidence="8">
    <location>
        <begin position="191"/>
        <end position="233"/>
    </location>
</feature>
<dbReference type="PANTHER" id="PTHR46151:SF18">
    <property type="entry name" value="NEP1-INTERACTING PROTEIN-LIKE 2"/>
    <property type="match status" value="1"/>
</dbReference>
<proteinExistence type="predicted"/>
<organism evidence="9 10">
    <name type="scientific">Lupinus luteus</name>
    <name type="common">European yellow lupine</name>
    <dbReference type="NCBI Taxonomy" id="3873"/>
    <lineage>
        <taxon>Eukaryota</taxon>
        <taxon>Viridiplantae</taxon>
        <taxon>Streptophyta</taxon>
        <taxon>Embryophyta</taxon>
        <taxon>Tracheophyta</taxon>
        <taxon>Spermatophyta</taxon>
        <taxon>Magnoliopsida</taxon>
        <taxon>eudicotyledons</taxon>
        <taxon>Gunneridae</taxon>
        <taxon>Pentapetalae</taxon>
        <taxon>rosids</taxon>
        <taxon>fabids</taxon>
        <taxon>Fabales</taxon>
        <taxon>Fabaceae</taxon>
        <taxon>Papilionoideae</taxon>
        <taxon>50 kb inversion clade</taxon>
        <taxon>genistoids sensu lato</taxon>
        <taxon>core genistoids</taxon>
        <taxon>Genisteae</taxon>
        <taxon>Lupinus</taxon>
    </lineage>
</organism>
<evidence type="ECO:0000256" key="1">
    <source>
        <dbReference type="ARBA" id="ARBA00004370"/>
    </source>
</evidence>
<evidence type="ECO:0000256" key="4">
    <source>
        <dbReference type="ARBA" id="ARBA00022833"/>
    </source>
</evidence>
<keyword evidence="2" id="KW-0479">Metal-binding</keyword>
<reference evidence="9 10" key="1">
    <citation type="submission" date="2024-03" db="EMBL/GenBank/DDBJ databases">
        <authorList>
            <person name="Martinez-Hernandez J."/>
        </authorList>
    </citation>
    <scope>NUCLEOTIDE SEQUENCE [LARGE SCALE GENOMIC DNA]</scope>
</reference>
<dbReference type="GO" id="GO:0008270">
    <property type="term" value="F:zinc ion binding"/>
    <property type="evidence" value="ECO:0007669"/>
    <property type="project" value="UniProtKB-KW"/>
</dbReference>
<feature type="transmembrane region" description="Helical" evidence="7">
    <location>
        <begin position="72"/>
        <end position="92"/>
    </location>
</feature>
<dbReference type="SMART" id="SM00184">
    <property type="entry name" value="RING"/>
    <property type="match status" value="1"/>
</dbReference>
<dbReference type="Proteomes" id="UP001497480">
    <property type="component" value="Unassembled WGS sequence"/>
</dbReference>
<evidence type="ECO:0000256" key="3">
    <source>
        <dbReference type="ARBA" id="ARBA00022771"/>
    </source>
</evidence>
<dbReference type="AlphaFoldDB" id="A0AAV1XVK5"/>
<dbReference type="EMBL" id="CAXHTB010000018">
    <property type="protein sequence ID" value="CAL0325775.1"/>
    <property type="molecule type" value="Genomic_DNA"/>
</dbReference>
<feature type="transmembrane region" description="Helical" evidence="7">
    <location>
        <begin position="6"/>
        <end position="27"/>
    </location>
</feature>
<dbReference type="Gene3D" id="3.30.40.10">
    <property type="entry name" value="Zinc/RING finger domain, C3HC4 (zinc finger)"/>
    <property type="match status" value="1"/>
</dbReference>
<dbReference type="GO" id="GO:0016020">
    <property type="term" value="C:membrane"/>
    <property type="evidence" value="ECO:0007669"/>
    <property type="project" value="UniProtKB-SubCell"/>
</dbReference>
<keyword evidence="7" id="KW-1133">Transmembrane helix</keyword>
<evidence type="ECO:0000313" key="9">
    <source>
        <dbReference type="EMBL" id="CAL0325775.1"/>
    </source>
</evidence>
<keyword evidence="10" id="KW-1185">Reference proteome</keyword>
<keyword evidence="3 6" id="KW-0863">Zinc-finger</keyword>
<evidence type="ECO:0000256" key="5">
    <source>
        <dbReference type="ARBA" id="ARBA00023136"/>
    </source>
</evidence>
<comment type="subcellular location">
    <subcellularLocation>
        <location evidence="1">Membrane</location>
    </subcellularLocation>
</comment>
<dbReference type="PANTHER" id="PTHR46151">
    <property type="entry name" value="NEP1-INTERACTING PROTEIN-LIKE 2"/>
    <property type="match status" value="1"/>
</dbReference>
<evidence type="ECO:0000256" key="2">
    <source>
        <dbReference type="ARBA" id="ARBA00022723"/>
    </source>
</evidence>
<keyword evidence="5 7" id="KW-0472">Membrane</keyword>
<keyword evidence="4" id="KW-0862">Zinc</keyword>
<dbReference type="InterPro" id="IPR001841">
    <property type="entry name" value="Znf_RING"/>
</dbReference>
<accession>A0AAV1XVK5</accession>
<dbReference type="PROSITE" id="PS50089">
    <property type="entry name" value="ZF_RING_2"/>
    <property type="match status" value="1"/>
</dbReference>
<evidence type="ECO:0000256" key="6">
    <source>
        <dbReference type="PROSITE-ProRule" id="PRU00175"/>
    </source>
</evidence>
<dbReference type="Pfam" id="PF13639">
    <property type="entry name" value="zf-RING_2"/>
    <property type="match status" value="1"/>
</dbReference>
<protein>
    <recommendedName>
        <fullName evidence="8">RING-type domain-containing protein</fullName>
    </recommendedName>
</protein>
<name>A0AAV1XVK5_LUPLU</name>
<comment type="caution">
    <text evidence="9">The sequence shown here is derived from an EMBL/GenBank/DDBJ whole genome shotgun (WGS) entry which is preliminary data.</text>
</comment>
<evidence type="ECO:0000313" key="10">
    <source>
        <dbReference type="Proteomes" id="UP001497480"/>
    </source>
</evidence>
<dbReference type="SUPFAM" id="SSF57850">
    <property type="entry name" value="RING/U-box"/>
    <property type="match status" value="1"/>
</dbReference>
<gene>
    <name evidence="9" type="ORF">LLUT_LOCUS26835</name>
</gene>
<sequence length="236" mass="25894">MRNFSCSHWLLCYWLVGGLLNISLIKSPKFLKCLFSLRCFRLLVSCLVFSIAAGALTGAIAGALAAKASKSSFVHGISFGAVAGAIISVEVLEASRAYWFMDQTGSRGTSSMADFIEGLVRRRLVEESLAPVILTAYNLQFEQARFANATYDAIHDVHSLAASSRGLTRDSLNNLPHYVVLKDMKAENTCCTICLQDIEVGETARSLPRCHHTFHLICVDKWLVNNDSCPVCRQGV</sequence>
<keyword evidence="7" id="KW-0812">Transmembrane</keyword>